<evidence type="ECO:0000256" key="3">
    <source>
        <dbReference type="ARBA" id="ARBA00009264"/>
    </source>
</evidence>
<keyword evidence="12" id="KW-0131">Cell cycle</keyword>
<evidence type="ECO:0000256" key="12">
    <source>
        <dbReference type="ARBA" id="ARBA00023306"/>
    </source>
</evidence>
<evidence type="ECO:0000256" key="8">
    <source>
        <dbReference type="ARBA" id="ARBA00022829"/>
    </source>
</evidence>
<evidence type="ECO:0000256" key="11">
    <source>
        <dbReference type="ARBA" id="ARBA00023242"/>
    </source>
</evidence>
<proteinExistence type="inferred from homology"/>
<name>A0AAW0HES9_MYOGA</name>
<organism evidence="14 15">
    <name type="scientific">Myodes glareolus</name>
    <name type="common">Bank vole</name>
    <name type="synonym">Clethrionomys glareolus</name>
    <dbReference type="NCBI Taxonomy" id="447135"/>
    <lineage>
        <taxon>Eukaryota</taxon>
        <taxon>Metazoa</taxon>
        <taxon>Chordata</taxon>
        <taxon>Craniata</taxon>
        <taxon>Vertebrata</taxon>
        <taxon>Euteleostomi</taxon>
        <taxon>Mammalia</taxon>
        <taxon>Eutheria</taxon>
        <taxon>Euarchontoglires</taxon>
        <taxon>Glires</taxon>
        <taxon>Rodentia</taxon>
        <taxon>Myomorpha</taxon>
        <taxon>Muroidea</taxon>
        <taxon>Cricetidae</taxon>
        <taxon>Arvicolinae</taxon>
        <taxon>Myodes</taxon>
    </lineage>
</organism>
<evidence type="ECO:0000256" key="4">
    <source>
        <dbReference type="ARBA" id="ARBA00022490"/>
    </source>
</evidence>
<dbReference type="InterPro" id="IPR006940">
    <property type="entry name" value="Securin_separation_inhibitor"/>
</dbReference>
<comment type="subcellular location">
    <subcellularLocation>
        <location evidence="2">Cytoplasm</location>
    </subcellularLocation>
    <subcellularLocation>
        <location evidence="1">Nucleus</location>
    </subcellularLocation>
</comment>
<dbReference type="AlphaFoldDB" id="A0AAW0HES9"/>
<dbReference type="Pfam" id="PF04856">
    <property type="entry name" value="Securin"/>
    <property type="match status" value="1"/>
</dbReference>
<keyword evidence="4" id="KW-0963">Cytoplasm</keyword>
<evidence type="ECO:0000256" key="5">
    <source>
        <dbReference type="ARBA" id="ARBA00022618"/>
    </source>
</evidence>
<evidence type="ECO:0000256" key="7">
    <source>
        <dbReference type="ARBA" id="ARBA00022776"/>
    </source>
</evidence>
<keyword evidence="5" id="KW-0132">Cell division</keyword>
<keyword evidence="10" id="KW-0729">SH3-binding</keyword>
<keyword evidence="6" id="KW-0677">Repeat</keyword>
<evidence type="ECO:0000256" key="9">
    <source>
        <dbReference type="ARBA" id="ARBA00022843"/>
    </source>
</evidence>
<evidence type="ECO:0000256" key="2">
    <source>
        <dbReference type="ARBA" id="ARBA00004496"/>
    </source>
</evidence>
<dbReference type="GO" id="GO:0005737">
    <property type="term" value="C:cytoplasm"/>
    <property type="evidence" value="ECO:0007669"/>
    <property type="project" value="UniProtKB-SubCell"/>
</dbReference>
<dbReference type="PANTHER" id="PTHR10418">
    <property type="entry name" value="SECURIN-3"/>
    <property type="match status" value="1"/>
</dbReference>
<dbReference type="PANTHER" id="PTHR10418:SF2">
    <property type="entry name" value="SECURIN"/>
    <property type="match status" value="1"/>
</dbReference>
<dbReference type="Proteomes" id="UP001488838">
    <property type="component" value="Unassembled WGS sequence"/>
</dbReference>
<dbReference type="GO" id="GO:0051276">
    <property type="term" value="P:chromosome organization"/>
    <property type="evidence" value="ECO:0007669"/>
    <property type="project" value="InterPro"/>
</dbReference>
<protein>
    <recommendedName>
        <fullName evidence="13">Securin</fullName>
    </recommendedName>
</protein>
<dbReference type="GO" id="GO:0045143">
    <property type="term" value="P:homologous chromosome segregation"/>
    <property type="evidence" value="ECO:0007669"/>
    <property type="project" value="TreeGrafter"/>
</dbReference>
<evidence type="ECO:0000256" key="13">
    <source>
        <dbReference type="ARBA" id="ARBA00039185"/>
    </source>
</evidence>
<keyword evidence="15" id="KW-1185">Reference proteome</keyword>
<dbReference type="GO" id="GO:0051301">
    <property type="term" value="P:cell division"/>
    <property type="evidence" value="ECO:0007669"/>
    <property type="project" value="UniProtKB-KW"/>
</dbReference>
<comment type="caution">
    <text evidence="14">The sequence shown here is derived from an EMBL/GenBank/DDBJ whole genome shotgun (WGS) entry which is preliminary data.</text>
</comment>
<sequence>MIKDNEERGSPLASKDWLKLGSGVEALDGKLQFSVPQVGKVFNAPALSKASRKALGTVNRVIEKSVNKNRQLQL</sequence>
<accession>A0AAW0HES9</accession>
<comment type="similarity">
    <text evidence="3">Belongs to the securin family.</text>
</comment>
<evidence type="ECO:0000256" key="6">
    <source>
        <dbReference type="ARBA" id="ARBA00022737"/>
    </source>
</evidence>
<dbReference type="GO" id="GO:0017124">
    <property type="term" value="F:SH3 domain binding"/>
    <property type="evidence" value="ECO:0007669"/>
    <property type="project" value="UniProtKB-KW"/>
</dbReference>
<evidence type="ECO:0000313" key="15">
    <source>
        <dbReference type="Proteomes" id="UP001488838"/>
    </source>
</evidence>
<keyword evidence="7" id="KW-0498">Mitosis</keyword>
<gene>
    <name evidence="14" type="ORF">U0070_015382</name>
</gene>
<evidence type="ECO:0000256" key="10">
    <source>
        <dbReference type="ARBA" id="ARBA00023036"/>
    </source>
</evidence>
<keyword evidence="8" id="KW-0159">Chromosome partition</keyword>
<reference evidence="14 15" key="1">
    <citation type="journal article" date="2023" name="bioRxiv">
        <title>Conserved and derived expression patterns and positive selection on dental genes reveal complex evolutionary context of ever-growing rodent molars.</title>
        <authorList>
            <person name="Calamari Z.T."/>
            <person name="Song A."/>
            <person name="Cohen E."/>
            <person name="Akter M."/>
            <person name="Roy R.D."/>
            <person name="Hallikas O."/>
            <person name="Christensen M.M."/>
            <person name="Li P."/>
            <person name="Marangoni P."/>
            <person name="Jernvall J."/>
            <person name="Klein O.D."/>
        </authorList>
    </citation>
    <scope>NUCLEOTIDE SEQUENCE [LARGE SCALE GENOMIC DNA]</scope>
    <source>
        <strain evidence="14">V071</strain>
    </source>
</reference>
<dbReference type="EMBL" id="JBBHLL010000515">
    <property type="protein sequence ID" value="KAK7801205.1"/>
    <property type="molecule type" value="Genomic_DNA"/>
</dbReference>
<evidence type="ECO:0000313" key="14">
    <source>
        <dbReference type="EMBL" id="KAK7801205.1"/>
    </source>
</evidence>
<evidence type="ECO:0000256" key="1">
    <source>
        <dbReference type="ARBA" id="ARBA00004123"/>
    </source>
</evidence>
<dbReference type="GO" id="GO:0005634">
    <property type="term" value="C:nucleus"/>
    <property type="evidence" value="ECO:0007669"/>
    <property type="project" value="UniProtKB-SubCell"/>
</dbReference>
<keyword evidence="9" id="KW-0832">Ubl conjugation</keyword>
<keyword evidence="11" id="KW-0539">Nucleus</keyword>